<dbReference type="EMBL" id="FQXR01000011">
    <property type="protein sequence ID" value="SHI10900.1"/>
    <property type="molecule type" value="Genomic_DNA"/>
</dbReference>
<dbReference type="PROSITE" id="PS51935">
    <property type="entry name" value="NLPC_P60"/>
    <property type="match status" value="1"/>
</dbReference>
<evidence type="ECO:0000256" key="2">
    <source>
        <dbReference type="ARBA" id="ARBA00022670"/>
    </source>
</evidence>
<feature type="compositionally biased region" description="Basic and acidic residues" evidence="6">
    <location>
        <begin position="272"/>
        <end position="295"/>
    </location>
</feature>
<dbReference type="CDD" id="cd12797">
    <property type="entry name" value="M23_peptidase"/>
    <property type="match status" value="1"/>
</dbReference>
<keyword evidence="7" id="KW-0472">Membrane</keyword>
<dbReference type="InterPro" id="IPR016047">
    <property type="entry name" value="M23ase_b-sheet_dom"/>
</dbReference>
<dbReference type="Gene3D" id="2.70.70.10">
    <property type="entry name" value="Glucose Permease (Domain IIA)"/>
    <property type="match status" value="1"/>
</dbReference>
<accession>A0A1M5YFS9</accession>
<keyword evidence="7" id="KW-1133">Transmembrane helix</keyword>
<dbReference type="Gene3D" id="3.90.1720.10">
    <property type="entry name" value="endopeptidase domain like (from Nostoc punctiforme)"/>
    <property type="match status" value="1"/>
</dbReference>
<evidence type="ECO:0000256" key="4">
    <source>
        <dbReference type="ARBA" id="ARBA00022807"/>
    </source>
</evidence>
<feature type="compositionally biased region" description="Basic and acidic residues" evidence="6">
    <location>
        <begin position="254"/>
        <end position="264"/>
    </location>
</feature>
<comment type="similarity">
    <text evidence="1">Belongs to the peptidase C40 family.</text>
</comment>
<evidence type="ECO:0000256" key="6">
    <source>
        <dbReference type="SAM" id="MobiDB-lite"/>
    </source>
</evidence>
<dbReference type="GO" id="GO:0008234">
    <property type="term" value="F:cysteine-type peptidase activity"/>
    <property type="evidence" value="ECO:0007669"/>
    <property type="project" value="UniProtKB-KW"/>
</dbReference>
<gene>
    <name evidence="9" type="ORF">SAMN02745180_02174</name>
</gene>
<keyword evidence="5" id="KW-0175">Coiled coil</keyword>
<keyword evidence="10" id="KW-1185">Reference proteome</keyword>
<proteinExistence type="inferred from homology"/>
<dbReference type="PANTHER" id="PTHR47053:SF5">
    <property type="entry name" value="BIFUNCTIONAL MURAMIDASE_DL-ENDOPEPTIDASE CWLT"/>
    <property type="match status" value="1"/>
</dbReference>
<dbReference type="Proteomes" id="UP000184389">
    <property type="component" value="Unassembled WGS sequence"/>
</dbReference>
<evidence type="ECO:0000313" key="9">
    <source>
        <dbReference type="EMBL" id="SHI10900.1"/>
    </source>
</evidence>
<evidence type="ECO:0000313" key="10">
    <source>
        <dbReference type="Proteomes" id="UP000184389"/>
    </source>
</evidence>
<feature type="transmembrane region" description="Helical" evidence="7">
    <location>
        <begin position="469"/>
        <end position="486"/>
    </location>
</feature>
<keyword evidence="2" id="KW-0645">Protease</keyword>
<feature type="compositionally biased region" description="Basic and acidic residues" evidence="6">
    <location>
        <begin position="202"/>
        <end position="248"/>
    </location>
</feature>
<feature type="region of interest" description="Disordered" evidence="6">
    <location>
        <begin position="198"/>
        <end position="311"/>
    </location>
</feature>
<dbReference type="Pfam" id="PF00877">
    <property type="entry name" value="NLPC_P60"/>
    <property type="match status" value="1"/>
</dbReference>
<keyword evidence="7" id="KW-0812">Transmembrane</keyword>
<dbReference type="InterPro" id="IPR038765">
    <property type="entry name" value="Papain-like_cys_pep_sf"/>
</dbReference>
<evidence type="ECO:0000256" key="7">
    <source>
        <dbReference type="SAM" id="Phobius"/>
    </source>
</evidence>
<keyword evidence="3 9" id="KW-0378">Hydrolase</keyword>
<dbReference type="InterPro" id="IPR011055">
    <property type="entry name" value="Dup_hybrid_motif"/>
</dbReference>
<name>A0A1M5YFS9_9FIRM</name>
<feature type="domain" description="NlpC/P60" evidence="8">
    <location>
        <begin position="802"/>
        <end position="926"/>
    </location>
</feature>
<protein>
    <submittedName>
        <fullName evidence="9">Murein DD-endopeptidase MepM and murein hydrolase activator NlpD, contain LysM domain</fullName>
    </submittedName>
</protein>
<evidence type="ECO:0000259" key="8">
    <source>
        <dbReference type="PROSITE" id="PS51935"/>
    </source>
</evidence>
<evidence type="ECO:0000256" key="3">
    <source>
        <dbReference type="ARBA" id="ARBA00022801"/>
    </source>
</evidence>
<dbReference type="Pfam" id="PF01551">
    <property type="entry name" value="Peptidase_M23"/>
    <property type="match status" value="1"/>
</dbReference>
<evidence type="ECO:0000256" key="5">
    <source>
        <dbReference type="SAM" id="Coils"/>
    </source>
</evidence>
<organism evidence="9 10">
    <name type="scientific">Sporanaerobacter acetigenes DSM 13106</name>
    <dbReference type="NCBI Taxonomy" id="1123281"/>
    <lineage>
        <taxon>Bacteria</taxon>
        <taxon>Bacillati</taxon>
        <taxon>Bacillota</taxon>
        <taxon>Tissierellia</taxon>
        <taxon>Tissierellales</taxon>
        <taxon>Sporanaerobacteraceae</taxon>
        <taxon>Sporanaerobacter</taxon>
    </lineage>
</organism>
<dbReference type="STRING" id="1123281.SAMN02745180_02174"/>
<evidence type="ECO:0000256" key="1">
    <source>
        <dbReference type="ARBA" id="ARBA00007074"/>
    </source>
</evidence>
<dbReference type="InterPro" id="IPR000064">
    <property type="entry name" value="NLP_P60_dom"/>
</dbReference>
<dbReference type="PANTHER" id="PTHR47053">
    <property type="entry name" value="MUREIN DD-ENDOPEPTIDASE MEPH-RELATED"/>
    <property type="match status" value="1"/>
</dbReference>
<reference evidence="9 10" key="1">
    <citation type="submission" date="2016-11" db="EMBL/GenBank/DDBJ databases">
        <authorList>
            <person name="Jaros S."/>
            <person name="Januszkiewicz K."/>
            <person name="Wedrychowicz H."/>
        </authorList>
    </citation>
    <scope>NUCLEOTIDE SEQUENCE [LARGE SCALE GENOMIC DNA]</scope>
    <source>
        <strain evidence="9 10">DSM 13106</strain>
    </source>
</reference>
<dbReference type="InterPro" id="IPR051202">
    <property type="entry name" value="Peptidase_C40"/>
</dbReference>
<dbReference type="AlphaFoldDB" id="A0A1M5YFS9"/>
<keyword evidence="4" id="KW-0788">Thiol protease</keyword>
<dbReference type="SUPFAM" id="SSF54001">
    <property type="entry name" value="Cysteine proteinases"/>
    <property type="match status" value="1"/>
</dbReference>
<feature type="coiled-coil region" evidence="5">
    <location>
        <begin position="380"/>
        <end position="407"/>
    </location>
</feature>
<dbReference type="NCBIfam" id="NF045974">
    <property type="entry name" value="conju_CD1108"/>
    <property type="match status" value="1"/>
</dbReference>
<dbReference type="SUPFAM" id="SSF51261">
    <property type="entry name" value="Duplicated hybrid motif"/>
    <property type="match status" value="1"/>
</dbReference>
<dbReference type="GO" id="GO:0006508">
    <property type="term" value="P:proteolysis"/>
    <property type="evidence" value="ECO:0007669"/>
    <property type="project" value="UniProtKB-KW"/>
</dbReference>
<sequence>MIKLDGKRKKLKSKAKVIQKYSKDGLVEHNLLENTTRNISRKIEDVNLEKALKEKKVESINYSRDRGNNEFTRKKPKVSIGKTLEDSMVSNNSNVIHKDNEYGLADDISISELNEEAIEAIDEQQTQGKGEIENNYIETIKQDEYDPSRKQINNYAPRHYSEPKPYENINNTHLPIDRIENDIGNKLNHKKEYILGHKGRYKQKESSTKQDLKFSKDNLDISKDNPEEKMDFQNKMKLELQTEKEDPKPLGTRDYSKQGEKDSKNNYTKIENPLEKIERTEKGYKDKKKTDDKKQSTKTQSRLKFDRKNKKDKLLHNAENIDNPIKKVLGTSGEIIDISSSKVFHNKMEELEDENVGAESIHKSQEFAEGTLRKGKNYSIRRKNRKLKRKHKEIKKAEELKGKLEFNKTISKNEAYQEASGFGRYIQNWRIKRQYNQNTHKAFHQRFLQGIKGSLDTVKEITKRANKKAGVYVIALAFLFMMIMVTTQSCSNIIMGGLGTIAGTSYQASDTEVTAADVEYTRLETGLLMTLKDIEKDHPGYDGYRYNLDGVGHDPHELLAYLTAKYGDFKADRIKNEIKRIFNEQYELTLKEIYEIEDEDERRILVTTLSTRALSEVLEENLNGEEKELYDVLMNSKGNFMVYQSPTEGDWKKFISSLFGWRIHPIKQVPSFHTGLDIAKLEGSLLYAIFDGIVKKIDYDRNGYGHYIIIEDKSGNTALYAHCSSIDVLRGTNIKKGDIIAKVGSTGMSTGAHLHLELEDSKGNLLNPYFYLYSESESPIGATVYYNGYTGNYGNPVIPYDDETIRALFNEADKHLGKRYIFGASGPENFDCSSFVCWVFRNSGIHNIPRITAQGIFNISTPISSSEAKAGDVIFFTGTYNAGVPVTHVGIYAGNGMMIHAGDPVQYTSIESNYWRNHFYSFGRLR</sequence>